<dbReference type="InterPro" id="IPR016181">
    <property type="entry name" value="Acyl_CoA_acyltransferase"/>
</dbReference>
<name>A0A0A0HMG2_9RHOB</name>
<dbReference type="Gene3D" id="3.40.630.30">
    <property type="match status" value="1"/>
</dbReference>
<evidence type="ECO:0000256" key="1">
    <source>
        <dbReference type="ARBA" id="ARBA00022679"/>
    </source>
</evidence>
<dbReference type="PANTHER" id="PTHR43072:SF23">
    <property type="entry name" value="UPF0039 PROTEIN C11D3.02C"/>
    <property type="match status" value="1"/>
</dbReference>
<dbReference type="EMBL" id="AONH01000010">
    <property type="protein sequence ID" value="KGM88345.1"/>
    <property type="molecule type" value="Genomic_DNA"/>
</dbReference>
<dbReference type="eggNOG" id="COG1247">
    <property type="taxonomic scope" value="Bacteria"/>
</dbReference>
<dbReference type="InterPro" id="IPR000182">
    <property type="entry name" value="GNAT_dom"/>
</dbReference>
<dbReference type="HOGENOM" id="CLU_013985_4_4_5"/>
<dbReference type="RefSeq" id="WP_037272864.1">
    <property type="nucleotide sequence ID" value="NZ_KN293979.1"/>
</dbReference>
<dbReference type="GO" id="GO:0102971">
    <property type="term" value="F:phosphinothricin N-acetyltransferase activity"/>
    <property type="evidence" value="ECO:0007669"/>
    <property type="project" value="UniProtKB-EC"/>
</dbReference>
<evidence type="ECO:0000259" key="3">
    <source>
        <dbReference type="PROSITE" id="PS51186"/>
    </source>
</evidence>
<proteinExistence type="predicted"/>
<accession>A0A0A0HMG2</accession>
<evidence type="ECO:0000313" key="4">
    <source>
        <dbReference type="EMBL" id="KGM88345.1"/>
    </source>
</evidence>
<reference evidence="4 5" key="1">
    <citation type="submission" date="2013-01" db="EMBL/GenBank/DDBJ databases">
        <authorList>
            <person name="Fiebig A."/>
            <person name="Goeker M."/>
            <person name="Klenk H.-P.P."/>
        </authorList>
    </citation>
    <scope>NUCLEOTIDE SEQUENCE [LARGE SCALE GENOMIC DNA]</scope>
    <source>
        <strain evidence="4 5">DSM 17069</strain>
    </source>
</reference>
<dbReference type="PROSITE" id="PS51186">
    <property type="entry name" value="GNAT"/>
    <property type="match status" value="1"/>
</dbReference>
<keyword evidence="1 4" id="KW-0808">Transferase</keyword>
<sequence>MILRQADPRDIPQILAFWNPLIRDTSVTFTTVEKTPEALAADMAARGAAFQVAEKAGKVLGFASYGAFRSGPGYAHTAEHTVILASEAHGQGIGRALMTRLEEVARAADMHVLVAGVSGENLGAIAFHRAIGFAEVARMPEVGRKFERWMDLVLLQKIL</sequence>
<dbReference type="OrthoDB" id="5459937at2"/>
<evidence type="ECO:0000256" key="2">
    <source>
        <dbReference type="ARBA" id="ARBA00023315"/>
    </source>
</evidence>
<dbReference type="PATRIC" id="fig|1288298.3.peg.2059"/>
<dbReference type="EC" id="2.3.1.183" evidence="4"/>
<gene>
    <name evidence="4" type="ORF">rosmuc_02043</name>
</gene>
<dbReference type="PANTHER" id="PTHR43072">
    <property type="entry name" value="N-ACETYLTRANSFERASE"/>
    <property type="match status" value="1"/>
</dbReference>
<keyword evidence="2 4" id="KW-0012">Acyltransferase</keyword>
<dbReference type="STRING" id="215743.ROSMUCSMR3_01061"/>
<comment type="caution">
    <text evidence="4">The sequence shown here is derived from an EMBL/GenBank/DDBJ whole genome shotgun (WGS) entry which is preliminary data.</text>
</comment>
<dbReference type="Pfam" id="PF00583">
    <property type="entry name" value="Acetyltransf_1"/>
    <property type="match status" value="1"/>
</dbReference>
<feature type="domain" description="N-acetyltransferase" evidence="3">
    <location>
        <begin position="1"/>
        <end position="155"/>
    </location>
</feature>
<protein>
    <submittedName>
        <fullName evidence="4">Sortase</fullName>
        <ecNumber evidence="4">2.3.1.183</ecNumber>
    </submittedName>
</protein>
<dbReference type="AlphaFoldDB" id="A0A0A0HMG2"/>
<organism evidence="4 5">
    <name type="scientific">Roseovarius mucosus DSM 17069</name>
    <dbReference type="NCBI Taxonomy" id="1288298"/>
    <lineage>
        <taxon>Bacteria</taxon>
        <taxon>Pseudomonadati</taxon>
        <taxon>Pseudomonadota</taxon>
        <taxon>Alphaproteobacteria</taxon>
        <taxon>Rhodobacterales</taxon>
        <taxon>Roseobacteraceae</taxon>
        <taxon>Roseovarius</taxon>
    </lineage>
</organism>
<dbReference type="CDD" id="cd04301">
    <property type="entry name" value="NAT_SF"/>
    <property type="match status" value="1"/>
</dbReference>
<evidence type="ECO:0000313" key="5">
    <source>
        <dbReference type="Proteomes" id="UP000030021"/>
    </source>
</evidence>
<dbReference type="SUPFAM" id="SSF55729">
    <property type="entry name" value="Acyl-CoA N-acyltransferases (Nat)"/>
    <property type="match status" value="1"/>
</dbReference>
<dbReference type="Proteomes" id="UP000030021">
    <property type="component" value="Unassembled WGS sequence"/>
</dbReference>